<dbReference type="WBParaSite" id="Hba_05636">
    <property type="protein sequence ID" value="Hba_05636"/>
    <property type="gene ID" value="Hba_05636"/>
</dbReference>
<protein>
    <submittedName>
        <fullName evidence="2">Transposase</fullName>
    </submittedName>
</protein>
<name>A0A1I7WKN6_HETBA</name>
<sequence>MERCLVPIGVALSDGYENWVCSREDFMNSAGALFVSSDLQPPVSVNQPN</sequence>
<evidence type="ECO:0000313" key="2">
    <source>
        <dbReference type="WBParaSite" id="Hba_05636"/>
    </source>
</evidence>
<dbReference type="Proteomes" id="UP000095283">
    <property type="component" value="Unplaced"/>
</dbReference>
<proteinExistence type="predicted"/>
<keyword evidence="1" id="KW-1185">Reference proteome</keyword>
<organism evidence="1 2">
    <name type="scientific">Heterorhabditis bacteriophora</name>
    <name type="common">Entomopathogenic nematode worm</name>
    <dbReference type="NCBI Taxonomy" id="37862"/>
    <lineage>
        <taxon>Eukaryota</taxon>
        <taxon>Metazoa</taxon>
        <taxon>Ecdysozoa</taxon>
        <taxon>Nematoda</taxon>
        <taxon>Chromadorea</taxon>
        <taxon>Rhabditida</taxon>
        <taxon>Rhabditina</taxon>
        <taxon>Rhabditomorpha</taxon>
        <taxon>Strongyloidea</taxon>
        <taxon>Heterorhabditidae</taxon>
        <taxon>Heterorhabditis</taxon>
    </lineage>
</organism>
<reference evidence="2" key="1">
    <citation type="submission" date="2016-11" db="UniProtKB">
        <authorList>
            <consortium name="WormBaseParasite"/>
        </authorList>
    </citation>
    <scope>IDENTIFICATION</scope>
</reference>
<accession>A0A1I7WKN6</accession>
<evidence type="ECO:0000313" key="1">
    <source>
        <dbReference type="Proteomes" id="UP000095283"/>
    </source>
</evidence>
<dbReference type="AlphaFoldDB" id="A0A1I7WKN6"/>